<dbReference type="Gene3D" id="3.40.50.300">
    <property type="entry name" value="P-loop containing nucleotide triphosphate hydrolases"/>
    <property type="match status" value="1"/>
</dbReference>
<dbReference type="InterPro" id="IPR027417">
    <property type="entry name" value="P-loop_NTPase"/>
</dbReference>
<proteinExistence type="predicted"/>
<dbReference type="Proteomes" id="UP001334084">
    <property type="component" value="Chromosome 7"/>
</dbReference>
<dbReference type="RefSeq" id="XP_065330287.1">
    <property type="nucleotide sequence ID" value="XM_065474215.1"/>
</dbReference>
<dbReference type="KEGG" id="vnx:VNE69_07208"/>
<evidence type="ECO:0000313" key="1">
    <source>
        <dbReference type="EMBL" id="WUR04142.1"/>
    </source>
</evidence>
<dbReference type="AlphaFoldDB" id="A0AAX4JE89"/>
<keyword evidence="2" id="KW-1185">Reference proteome</keyword>
<evidence type="ECO:0000313" key="2">
    <source>
        <dbReference type="Proteomes" id="UP001334084"/>
    </source>
</evidence>
<protein>
    <submittedName>
        <fullName evidence="1">DNA repair RAD51-like protein 1</fullName>
    </submittedName>
</protein>
<name>A0AAX4JE89_9MICR</name>
<dbReference type="SUPFAM" id="SSF52540">
    <property type="entry name" value="P-loop containing nucleoside triphosphate hydrolases"/>
    <property type="match status" value="1"/>
</dbReference>
<reference evidence="1" key="1">
    <citation type="journal article" date="2024" name="BMC Genomics">
        <title>Functional annotation of a divergent genome using sequence and structure-based similarity.</title>
        <authorList>
            <person name="Svedberg D."/>
            <person name="Winiger R.R."/>
            <person name="Berg A."/>
            <person name="Sharma H."/>
            <person name="Tellgren-Roth C."/>
            <person name="Debrunner-Vossbrinck B.A."/>
            <person name="Vossbrinck C.R."/>
            <person name="Barandun J."/>
        </authorList>
    </citation>
    <scope>NUCLEOTIDE SEQUENCE</scope>
    <source>
        <strain evidence="1">Illinois isolate</strain>
    </source>
</reference>
<accession>A0AAX4JE89</accession>
<dbReference type="EMBL" id="CP142732">
    <property type="protein sequence ID" value="WUR04142.1"/>
    <property type="molecule type" value="Genomic_DNA"/>
</dbReference>
<gene>
    <name evidence="1" type="ORF">VNE69_07208</name>
</gene>
<dbReference type="GeneID" id="90541964"/>
<organism evidence="1 2">
    <name type="scientific">Vairimorpha necatrix</name>
    <dbReference type="NCBI Taxonomy" id="6039"/>
    <lineage>
        <taxon>Eukaryota</taxon>
        <taxon>Fungi</taxon>
        <taxon>Fungi incertae sedis</taxon>
        <taxon>Microsporidia</taxon>
        <taxon>Nosematidae</taxon>
        <taxon>Vairimorpha</taxon>
    </lineage>
</organism>
<sequence>MTTWSFNSHTFTKCSITEILVIPSIEVHKILVEISSQFSSVFFLDTIGNLTIYNDFYSLNLNIVTVTSIRKFLRVLKGLSNSNTELLIIDSVSFLSDVNVPVYTHFYSLLSSLCTKNNLTIICTNHYRNTTKNCFGPKLGVVWNNLVTHRIFYKYEKNKITYEITTN</sequence>